<dbReference type="InterPro" id="IPR040976">
    <property type="entry name" value="Pkinase_fungal"/>
</dbReference>
<dbReference type="EMBL" id="ML143486">
    <property type="protein sequence ID" value="TBU24170.1"/>
    <property type="molecule type" value="Genomic_DNA"/>
</dbReference>
<feature type="compositionally biased region" description="Polar residues" evidence="1">
    <location>
        <begin position="229"/>
        <end position="239"/>
    </location>
</feature>
<dbReference type="AlphaFoldDB" id="A0A4Q9MAE1"/>
<feature type="region of interest" description="Disordered" evidence="1">
    <location>
        <begin position="149"/>
        <end position="211"/>
    </location>
</feature>
<dbReference type="SUPFAM" id="SSF56112">
    <property type="entry name" value="Protein kinase-like (PK-like)"/>
    <property type="match status" value="1"/>
</dbReference>
<dbReference type="PANTHER" id="PTHR38248:SF2">
    <property type="entry name" value="FUNK1 11"/>
    <property type="match status" value="1"/>
</dbReference>
<dbReference type="OrthoDB" id="2751552at2759"/>
<evidence type="ECO:0000256" key="1">
    <source>
        <dbReference type="SAM" id="MobiDB-lite"/>
    </source>
</evidence>
<feature type="domain" description="Fungal-type protein kinase" evidence="2">
    <location>
        <begin position="264"/>
        <end position="353"/>
    </location>
</feature>
<proteinExistence type="predicted"/>
<name>A0A4Q9MAE1_9APHY</name>
<protein>
    <recommendedName>
        <fullName evidence="2">Fungal-type protein kinase domain-containing protein</fullName>
    </recommendedName>
</protein>
<feature type="domain" description="Fungal-type protein kinase" evidence="2">
    <location>
        <begin position="454"/>
        <end position="677"/>
    </location>
</feature>
<feature type="compositionally biased region" description="Basic and acidic residues" evidence="1">
    <location>
        <begin position="913"/>
        <end position="923"/>
    </location>
</feature>
<accession>A0A4Q9MAE1</accession>
<gene>
    <name evidence="3" type="ORF">BD311DRAFT_672419</name>
</gene>
<feature type="region of interest" description="Disordered" evidence="1">
    <location>
        <begin position="405"/>
        <end position="442"/>
    </location>
</feature>
<dbReference type="PANTHER" id="PTHR38248">
    <property type="entry name" value="FUNK1 6"/>
    <property type="match status" value="1"/>
</dbReference>
<dbReference type="Proteomes" id="UP000292957">
    <property type="component" value="Unassembled WGS sequence"/>
</dbReference>
<dbReference type="InterPro" id="IPR011009">
    <property type="entry name" value="Kinase-like_dom_sf"/>
</dbReference>
<feature type="compositionally biased region" description="Basic residues" evidence="1">
    <location>
        <begin position="942"/>
        <end position="956"/>
    </location>
</feature>
<dbReference type="Gene3D" id="1.10.510.10">
    <property type="entry name" value="Transferase(Phosphotransferase) domain 1"/>
    <property type="match status" value="1"/>
</dbReference>
<feature type="region of interest" description="Disordered" evidence="1">
    <location>
        <begin position="225"/>
        <end position="251"/>
    </location>
</feature>
<dbReference type="Pfam" id="PF17667">
    <property type="entry name" value="Pkinase_fungal"/>
    <property type="match status" value="2"/>
</dbReference>
<sequence>MGGRFHLLSKELFLSSVPGAPPTDEECKKFKTPSLTKKMSEHAIYPELGIVMKSVLDAAKCTKLRFLDTANHKAADGNNDSKATFNDGGIYVDSELARAATDFTSEHRGRSRMKREDLDRRHLGLRSWHWMDIPFEVKGRAENAAFYFRGKPPGYKATANARNASRPTESAEGSKQGTVEREVAVEADSNKTAGGEEAGHADEDGAGGAYGVPTQAQEKLTASGIHSAPDTNATGTTSDPDAGASPNDPINIEVPPFVRLSKEGEESLGQFMEYMLNVQKYQHRTFCYAVYVCYDMARLFYFDRSGAFVSEPFEWTDQNSLLHQFVWKVAKLANAGQFGDLGHDPTATLVTDGLARDKFMALKDDPKLPAHIREGFAKAVAHNCPIYELQIHSLPPLADEWFPDEPFPPSRESASAWLGDNGCPPSESTPSSSSRSPAHLPSVKPVPRRFLVGRPHFAADALVGRCTKGYYAYDVTDDDEKNWRHCFLKDSWRPFVPHRTRPEHLVYERLRRRGLTEGIGTLICGGDVDGHRAQLTQVQSHLPPENQPVPRAHYRVAIKEIGLPVDKFTSFPELSAIFADVIKAHHRAWSRAQVLHRDISVGNIMILPAPENSPKCRRTGFLIDWDLSRLECELGNGPVEPDRSGTWPFRSALSLRYPWKPYRRSDDIESFVHAYLYLVFRYHQTSVTSLRGTVKSLFEGVSLKDGIKIGGDGKLNLFSVRTMPFYVSTNPELQQLLRDMIMGCAASYEQIDQVAMARLYGFEQSKERTPDSTDTTTLTDLELDDDIPCPEDTGIRLIHTAFDAGVKPGSEQDPCIVKGFLSEPGILVKLFLVHATCKRLDKDSDQFPARKHEDVYEGPISTLNRGIGSISTTGSFLSSPMSLELFGIPSGSMFASSHGLSSVSDTSTSAAHSDSRKRSRSPEEPVVGPIEAEGPESEPPTRRFKRLKNLLTRGRK</sequence>
<evidence type="ECO:0000313" key="3">
    <source>
        <dbReference type="EMBL" id="TBU24170.1"/>
    </source>
</evidence>
<feature type="compositionally biased region" description="Polar residues" evidence="1">
    <location>
        <begin position="160"/>
        <end position="177"/>
    </location>
</feature>
<evidence type="ECO:0000259" key="2">
    <source>
        <dbReference type="Pfam" id="PF17667"/>
    </source>
</evidence>
<reference evidence="3" key="1">
    <citation type="submission" date="2019-01" db="EMBL/GenBank/DDBJ databases">
        <title>Draft genome sequences of three monokaryotic isolates of the white-rot basidiomycete fungus Dichomitus squalens.</title>
        <authorList>
            <consortium name="DOE Joint Genome Institute"/>
            <person name="Lopez S.C."/>
            <person name="Andreopoulos B."/>
            <person name="Pangilinan J."/>
            <person name="Lipzen A."/>
            <person name="Riley R."/>
            <person name="Ahrendt S."/>
            <person name="Ng V."/>
            <person name="Barry K."/>
            <person name="Daum C."/>
            <person name="Grigoriev I.V."/>
            <person name="Hilden K.S."/>
            <person name="Makela M.R."/>
            <person name="de Vries R.P."/>
        </authorList>
    </citation>
    <scope>NUCLEOTIDE SEQUENCE [LARGE SCALE GENOMIC DNA]</scope>
    <source>
        <strain evidence="3">OM18370.1</strain>
    </source>
</reference>
<feature type="compositionally biased region" description="Low complexity" evidence="1">
    <location>
        <begin position="897"/>
        <end position="912"/>
    </location>
</feature>
<feature type="region of interest" description="Disordered" evidence="1">
    <location>
        <begin position="897"/>
        <end position="956"/>
    </location>
</feature>
<organism evidence="3">
    <name type="scientific">Dichomitus squalens</name>
    <dbReference type="NCBI Taxonomy" id="114155"/>
    <lineage>
        <taxon>Eukaryota</taxon>
        <taxon>Fungi</taxon>
        <taxon>Dikarya</taxon>
        <taxon>Basidiomycota</taxon>
        <taxon>Agaricomycotina</taxon>
        <taxon>Agaricomycetes</taxon>
        <taxon>Polyporales</taxon>
        <taxon>Polyporaceae</taxon>
        <taxon>Dichomitus</taxon>
    </lineage>
</organism>
<feature type="compositionally biased region" description="Low complexity" evidence="1">
    <location>
        <begin position="424"/>
        <end position="442"/>
    </location>
</feature>